<accession>A0A0E4H5J6</accession>
<organism evidence="1 2">
    <name type="scientific">Mycobacterium lentiflavum</name>
    <dbReference type="NCBI Taxonomy" id="141349"/>
    <lineage>
        <taxon>Bacteria</taxon>
        <taxon>Bacillati</taxon>
        <taxon>Actinomycetota</taxon>
        <taxon>Actinomycetes</taxon>
        <taxon>Mycobacteriales</taxon>
        <taxon>Mycobacteriaceae</taxon>
        <taxon>Mycobacterium</taxon>
        <taxon>Mycobacterium simiae complex</taxon>
    </lineage>
</organism>
<evidence type="ECO:0000313" key="2">
    <source>
        <dbReference type="Proteomes" id="UP000199251"/>
    </source>
</evidence>
<sequence>MGHVIQIDEETLLGEIQRRLLNEFPSVSPRVVDILIRAEHARFEGSPIRDFIPLFVEKRARRDLRARPN</sequence>
<dbReference type="AlphaFoldDB" id="A0A0E4H5J6"/>
<gene>
    <name evidence="1" type="ORF">BN1232_06020</name>
</gene>
<proteinExistence type="predicted"/>
<reference evidence="1 2" key="1">
    <citation type="submission" date="2015-03" db="EMBL/GenBank/DDBJ databases">
        <authorList>
            <person name="Urmite Genomes"/>
        </authorList>
    </citation>
    <scope>NUCLEOTIDE SEQUENCE [LARGE SCALE GENOMIC DNA]</scope>
    <source>
        <strain evidence="1 2">CSUR P1491</strain>
    </source>
</reference>
<name>A0A0E4H5J6_MYCLN</name>
<evidence type="ECO:0000313" key="1">
    <source>
        <dbReference type="EMBL" id="CQD24039.1"/>
    </source>
</evidence>
<dbReference type="EMBL" id="CTEE01000002">
    <property type="protein sequence ID" value="CQD24039.1"/>
    <property type="molecule type" value="Genomic_DNA"/>
</dbReference>
<dbReference type="Proteomes" id="UP000199251">
    <property type="component" value="Unassembled WGS sequence"/>
</dbReference>
<protein>
    <submittedName>
        <fullName evidence="1">Uncharacterized protein</fullName>
    </submittedName>
</protein>
<dbReference type="Gene3D" id="1.10.8.1060">
    <property type="entry name" value="Corynebacterium glutamicum thioredoxin-dependent arsenate reductase, N-terminal domain"/>
    <property type="match status" value="1"/>
</dbReference>
<dbReference type="NCBIfam" id="NF046112">
    <property type="entry name" value="MSMEG_6209_Nter"/>
    <property type="match status" value="1"/>
</dbReference>